<organism evidence="4 5">
    <name type="scientific">Carnegiea gigantea</name>
    <dbReference type="NCBI Taxonomy" id="171969"/>
    <lineage>
        <taxon>Eukaryota</taxon>
        <taxon>Viridiplantae</taxon>
        <taxon>Streptophyta</taxon>
        <taxon>Embryophyta</taxon>
        <taxon>Tracheophyta</taxon>
        <taxon>Spermatophyta</taxon>
        <taxon>Magnoliopsida</taxon>
        <taxon>eudicotyledons</taxon>
        <taxon>Gunneridae</taxon>
        <taxon>Pentapetalae</taxon>
        <taxon>Caryophyllales</taxon>
        <taxon>Cactineae</taxon>
        <taxon>Cactaceae</taxon>
        <taxon>Cactoideae</taxon>
        <taxon>Echinocereeae</taxon>
        <taxon>Carnegiea</taxon>
    </lineage>
</organism>
<dbReference type="OrthoDB" id="5835829at2759"/>
<dbReference type="CDD" id="cd03784">
    <property type="entry name" value="GT1_Gtf-like"/>
    <property type="match status" value="1"/>
</dbReference>
<dbReference type="EMBL" id="JAKOGI010000022">
    <property type="protein sequence ID" value="KAJ8449261.1"/>
    <property type="molecule type" value="Genomic_DNA"/>
</dbReference>
<accession>A0A9Q1KR09</accession>
<sequence>MDLTRDTVDSKLARLGPEVVLFDLAELVPGLARKHRVREMEGAFYEFVAKFVNKPVLLAGPVVPGIPGSSLEYDKGRWLNGFGPGAVVYCALGSECALENDQFRRLVLGLGLSGRPFLAALKPPVNYQTTESALPKGILERTKDRGMIHGGRVQQQLILHHPSVGCFVTHCGAGSLSGAMMSECQLVMLPQAVDQFINARLMSSYLRVGIEVEKRDYHGFFTRQAVRKAINLVMEEESEVGKECESQSC</sequence>
<dbReference type="AlphaFoldDB" id="A0A9Q1KR09"/>
<evidence type="ECO:0000256" key="1">
    <source>
        <dbReference type="ARBA" id="ARBA00004721"/>
    </source>
</evidence>
<evidence type="ECO:0000313" key="5">
    <source>
        <dbReference type="Proteomes" id="UP001153076"/>
    </source>
</evidence>
<dbReference type="Pfam" id="PF00201">
    <property type="entry name" value="UDPGT"/>
    <property type="match status" value="1"/>
</dbReference>
<dbReference type="PANTHER" id="PTHR48049:SF34">
    <property type="entry name" value="UDP-GLYCOSYLTRANSFERASE 79B30-LIKE"/>
    <property type="match status" value="1"/>
</dbReference>
<dbReference type="Proteomes" id="UP001153076">
    <property type="component" value="Unassembled WGS sequence"/>
</dbReference>
<dbReference type="GO" id="GO:0035251">
    <property type="term" value="F:UDP-glucosyltransferase activity"/>
    <property type="evidence" value="ECO:0007669"/>
    <property type="project" value="InterPro"/>
</dbReference>
<comment type="similarity">
    <text evidence="2">Belongs to the UDP-glycosyltransferase family.</text>
</comment>
<keyword evidence="3" id="KW-0808">Transferase</keyword>
<gene>
    <name evidence="4" type="ORF">Cgig2_002393</name>
</gene>
<dbReference type="InterPro" id="IPR050481">
    <property type="entry name" value="UDP-glycosyltransf_plant"/>
</dbReference>
<dbReference type="SUPFAM" id="SSF53756">
    <property type="entry name" value="UDP-Glycosyltransferase/glycogen phosphorylase"/>
    <property type="match status" value="1"/>
</dbReference>
<dbReference type="FunFam" id="3.40.50.2000:FF:000037">
    <property type="entry name" value="Glycosyltransferase"/>
    <property type="match status" value="1"/>
</dbReference>
<proteinExistence type="inferred from homology"/>
<evidence type="ECO:0000313" key="4">
    <source>
        <dbReference type="EMBL" id="KAJ8449261.1"/>
    </source>
</evidence>
<comment type="pathway">
    <text evidence="1">Secondary metabolite biosynthesis; terpenoid biosynthesis.</text>
</comment>
<dbReference type="PANTHER" id="PTHR48049">
    <property type="entry name" value="GLYCOSYLTRANSFERASE"/>
    <property type="match status" value="1"/>
</dbReference>
<dbReference type="InterPro" id="IPR002213">
    <property type="entry name" value="UDP_glucos_trans"/>
</dbReference>
<evidence type="ECO:0000256" key="2">
    <source>
        <dbReference type="ARBA" id="ARBA00009995"/>
    </source>
</evidence>
<name>A0A9Q1KR09_9CARY</name>
<keyword evidence="5" id="KW-1185">Reference proteome</keyword>
<reference evidence="4" key="1">
    <citation type="submission" date="2022-04" db="EMBL/GenBank/DDBJ databases">
        <title>Carnegiea gigantea Genome sequencing and assembly v2.</title>
        <authorList>
            <person name="Copetti D."/>
            <person name="Sanderson M.J."/>
            <person name="Burquez A."/>
            <person name="Wojciechowski M.F."/>
        </authorList>
    </citation>
    <scope>NUCLEOTIDE SEQUENCE</scope>
    <source>
        <strain evidence="4">SGP5-SGP5p</strain>
        <tissue evidence="4">Aerial part</tissue>
    </source>
</reference>
<comment type="caution">
    <text evidence="4">The sequence shown here is derived from an EMBL/GenBank/DDBJ whole genome shotgun (WGS) entry which is preliminary data.</text>
</comment>
<evidence type="ECO:0000256" key="3">
    <source>
        <dbReference type="ARBA" id="ARBA00022679"/>
    </source>
</evidence>
<dbReference type="Gene3D" id="3.40.50.2000">
    <property type="entry name" value="Glycogen Phosphorylase B"/>
    <property type="match status" value="1"/>
</dbReference>
<protein>
    <submittedName>
        <fullName evidence="4">Uncharacterized protein</fullName>
    </submittedName>
</protein>